<feature type="region of interest" description="Disordered" evidence="1">
    <location>
        <begin position="1"/>
        <end position="27"/>
    </location>
</feature>
<dbReference type="RefSeq" id="XP_056499417.1">
    <property type="nucleotide sequence ID" value="XM_056645976.1"/>
</dbReference>
<organism evidence="2 3">
    <name type="scientific">Penicillium citrinum</name>
    <dbReference type="NCBI Taxonomy" id="5077"/>
    <lineage>
        <taxon>Eukaryota</taxon>
        <taxon>Fungi</taxon>
        <taxon>Dikarya</taxon>
        <taxon>Ascomycota</taxon>
        <taxon>Pezizomycotina</taxon>
        <taxon>Eurotiomycetes</taxon>
        <taxon>Eurotiomycetidae</taxon>
        <taxon>Eurotiales</taxon>
        <taxon>Aspergillaceae</taxon>
        <taxon>Penicillium</taxon>
    </lineage>
</organism>
<gene>
    <name evidence="2" type="ORF">N7469_007058</name>
</gene>
<dbReference type="AlphaFoldDB" id="A0A9W9NVR1"/>
<name>A0A9W9NVR1_PENCI</name>
<reference evidence="2" key="2">
    <citation type="journal article" date="2023" name="IMA Fungus">
        <title>Comparative genomic study of the Penicillium genus elucidates a diverse pangenome and 15 lateral gene transfer events.</title>
        <authorList>
            <person name="Petersen C."/>
            <person name="Sorensen T."/>
            <person name="Nielsen M.R."/>
            <person name="Sondergaard T.E."/>
            <person name="Sorensen J.L."/>
            <person name="Fitzpatrick D.A."/>
            <person name="Frisvad J.C."/>
            <person name="Nielsen K.L."/>
        </authorList>
    </citation>
    <scope>NUCLEOTIDE SEQUENCE</scope>
    <source>
        <strain evidence="2">IBT 23319</strain>
    </source>
</reference>
<evidence type="ECO:0000256" key="1">
    <source>
        <dbReference type="SAM" id="MobiDB-lite"/>
    </source>
</evidence>
<comment type="caution">
    <text evidence="2">The sequence shown here is derived from an EMBL/GenBank/DDBJ whole genome shotgun (WGS) entry which is preliminary data.</text>
</comment>
<dbReference type="EMBL" id="JAPQKT010000006">
    <property type="protein sequence ID" value="KAJ5227052.1"/>
    <property type="molecule type" value="Genomic_DNA"/>
</dbReference>
<accession>A0A9W9NVR1</accession>
<sequence>MFPFRENWKPCKSEMSKSAKGTSLPKTKRFGASIDEMQSRFLEDRTEERERVTSSDDVERRVVSQIFFGGYGDGIGNT</sequence>
<proteinExistence type="predicted"/>
<protein>
    <submittedName>
        <fullName evidence="2">Uncharacterized protein</fullName>
    </submittedName>
</protein>
<feature type="compositionally biased region" description="Basic and acidic residues" evidence="1">
    <location>
        <begin position="1"/>
        <end position="17"/>
    </location>
</feature>
<dbReference type="Proteomes" id="UP001147733">
    <property type="component" value="Unassembled WGS sequence"/>
</dbReference>
<evidence type="ECO:0000313" key="2">
    <source>
        <dbReference type="EMBL" id="KAJ5227052.1"/>
    </source>
</evidence>
<keyword evidence="3" id="KW-1185">Reference proteome</keyword>
<evidence type="ECO:0000313" key="3">
    <source>
        <dbReference type="Proteomes" id="UP001147733"/>
    </source>
</evidence>
<dbReference type="GeneID" id="81385143"/>
<reference evidence="2" key="1">
    <citation type="submission" date="2022-11" db="EMBL/GenBank/DDBJ databases">
        <authorList>
            <person name="Petersen C."/>
        </authorList>
    </citation>
    <scope>NUCLEOTIDE SEQUENCE</scope>
    <source>
        <strain evidence="2">IBT 23319</strain>
    </source>
</reference>